<proteinExistence type="predicted"/>
<reference evidence="2 3" key="1">
    <citation type="submission" date="2022-04" db="EMBL/GenBank/DDBJ databases">
        <title>Genome diversity in the genus Frankia.</title>
        <authorList>
            <person name="Carlos-Shanley C."/>
            <person name="Hahn D."/>
        </authorList>
    </citation>
    <scope>NUCLEOTIDE SEQUENCE [LARGE SCALE GENOMIC DNA]</scope>
    <source>
        <strain evidence="2 3">Ag45/Mut15</strain>
    </source>
</reference>
<dbReference type="Proteomes" id="UP001201873">
    <property type="component" value="Unassembled WGS sequence"/>
</dbReference>
<feature type="chain" id="PRO_5046191156" description="Lipoprotein" evidence="1">
    <location>
        <begin position="26"/>
        <end position="134"/>
    </location>
</feature>
<evidence type="ECO:0000256" key="1">
    <source>
        <dbReference type="SAM" id="SignalP"/>
    </source>
</evidence>
<sequence>MRRNIILGIAIVSLIVAACGTRAPAAGPAPAAATSPGLTPYQRAYAVICDGHTEAPPTDAPTVNHEPLWAQASWRSGFCQGQHGVDIWSLSSAAQDRARYGDRTRAALVSDPPDCYIAVGTPAAPYCPYSAPGR</sequence>
<protein>
    <recommendedName>
        <fullName evidence="4">Lipoprotein</fullName>
    </recommendedName>
</protein>
<evidence type="ECO:0000313" key="3">
    <source>
        <dbReference type="Proteomes" id="UP001201873"/>
    </source>
</evidence>
<organism evidence="2 3">
    <name type="scientific">Frankia umida</name>
    <dbReference type="NCBI Taxonomy" id="573489"/>
    <lineage>
        <taxon>Bacteria</taxon>
        <taxon>Bacillati</taxon>
        <taxon>Actinomycetota</taxon>
        <taxon>Actinomycetes</taxon>
        <taxon>Frankiales</taxon>
        <taxon>Frankiaceae</taxon>
        <taxon>Frankia</taxon>
    </lineage>
</organism>
<accession>A0ABT0JYT0</accession>
<evidence type="ECO:0000313" key="2">
    <source>
        <dbReference type="EMBL" id="MCK9876610.1"/>
    </source>
</evidence>
<dbReference type="RefSeq" id="WP_248824840.1">
    <property type="nucleotide sequence ID" value="NZ_JALKFT010000010.1"/>
</dbReference>
<feature type="signal peptide" evidence="1">
    <location>
        <begin position="1"/>
        <end position="25"/>
    </location>
</feature>
<dbReference type="EMBL" id="JALKFT010000010">
    <property type="protein sequence ID" value="MCK9876610.1"/>
    <property type="molecule type" value="Genomic_DNA"/>
</dbReference>
<keyword evidence="1" id="KW-0732">Signal</keyword>
<keyword evidence="3" id="KW-1185">Reference proteome</keyword>
<dbReference type="PROSITE" id="PS51257">
    <property type="entry name" value="PROKAR_LIPOPROTEIN"/>
    <property type="match status" value="1"/>
</dbReference>
<evidence type="ECO:0008006" key="4">
    <source>
        <dbReference type="Google" id="ProtNLM"/>
    </source>
</evidence>
<gene>
    <name evidence="2" type="ORF">MXD59_12615</name>
</gene>
<comment type="caution">
    <text evidence="2">The sequence shown here is derived from an EMBL/GenBank/DDBJ whole genome shotgun (WGS) entry which is preliminary data.</text>
</comment>
<name>A0ABT0JYT0_9ACTN</name>